<dbReference type="NCBIfam" id="TIGR00106">
    <property type="entry name" value="MTH1187 family thiamine-binding protein"/>
    <property type="match status" value="1"/>
</dbReference>
<dbReference type="EMBL" id="CP104067">
    <property type="protein sequence ID" value="WAH39788.1"/>
    <property type="molecule type" value="Genomic_DNA"/>
</dbReference>
<accession>A0ABY6ZA78</accession>
<feature type="domain" description="Thiamine-binding protein" evidence="2">
    <location>
        <begin position="4"/>
        <end position="95"/>
    </location>
</feature>
<dbReference type="SUPFAM" id="SSF89957">
    <property type="entry name" value="MTH1187/YkoF-like"/>
    <property type="match status" value="1"/>
</dbReference>
<dbReference type="InterPro" id="IPR051614">
    <property type="entry name" value="UPF0045_domain"/>
</dbReference>
<dbReference type="PANTHER" id="PTHR33777:SF1">
    <property type="entry name" value="UPF0045 PROTEIN ECM15"/>
    <property type="match status" value="1"/>
</dbReference>
<dbReference type="Proteomes" id="UP001164761">
    <property type="component" value="Chromosome"/>
</dbReference>
<protein>
    <submittedName>
        <fullName evidence="3">MTH1187 family thiamine-binding protein</fullName>
    </submittedName>
</protein>
<proteinExistence type="inferred from homology"/>
<dbReference type="InterPro" id="IPR002767">
    <property type="entry name" value="Thiamine_BP"/>
</dbReference>
<dbReference type="PANTHER" id="PTHR33777">
    <property type="entry name" value="UPF0045 PROTEIN ECM15"/>
    <property type="match status" value="1"/>
</dbReference>
<dbReference type="Pfam" id="PF01910">
    <property type="entry name" value="Thiamine_BP"/>
    <property type="match status" value="1"/>
</dbReference>
<sequence>MAIVAVSIAPLGTGSTSVSKYVAETQRILTRYPNLRTRLDPMFTTIEGELADIFAAIQEMHEALIAMGAERLSTVVKIDDRRDVNHSMEEKVTAVNDQLQNED</sequence>
<comment type="similarity">
    <text evidence="1">Belongs to the UPF0045 family.</text>
</comment>
<dbReference type="InterPro" id="IPR029756">
    <property type="entry name" value="MTH1187/YkoF-like"/>
</dbReference>
<evidence type="ECO:0000313" key="3">
    <source>
        <dbReference type="EMBL" id="WAH39788.1"/>
    </source>
</evidence>
<organism evidence="3 4">
    <name type="scientific">Alicyclobacillus fastidiosus</name>
    <dbReference type="NCBI Taxonomy" id="392011"/>
    <lineage>
        <taxon>Bacteria</taxon>
        <taxon>Bacillati</taxon>
        <taxon>Bacillota</taxon>
        <taxon>Bacilli</taxon>
        <taxon>Bacillales</taxon>
        <taxon>Alicyclobacillaceae</taxon>
        <taxon>Alicyclobacillus</taxon>
    </lineage>
</organism>
<dbReference type="Gene3D" id="3.30.70.930">
    <property type="match status" value="1"/>
</dbReference>
<gene>
    <name evidence="3" type="ORF">NZD89_15400</name>
</gene>
<dbReference type="RefSeq" id="WP_268003686.1">
    <property type="nucleotide sequence ID" value="NZ_BSUT01000001.1"/>
</dbReference>
<evidence type="ECO:0000313" key="4">
    <source>
        <dbReference type="Proteomes" id="UP001164761"/>
    </source>
</evidence>
<evidence type="ECO:0000256" key="1">
    <source>
        <dbReference type="ARBA" id="ARBA00010272"/>
    </source>
</evidence>
<keyword evidence="4" id="KW-1185">Reference proteome</keyword>
<reference evidence="3" key="1">
    <citation type="submission" date="2022-08" db="EMBL/GenBank/DDBJ databases">
        <title>Alicyclobacillus fastidiosus DSM 17978, complete genome.</title>
        <authorList>
            <person name="Wang Q."/>
            <person name="Cai R."/>
            <person name="Wang Z."/>
        </authorList>
    </citation>
    <scope>NUCLEOTIDE SEQUENCE</scope>
    <source>
        <strain evidence="3">DSM 17978</strain>
    </source>
</reference>
<evidence type="ECO:0000259" key="2">
    <source>
        <dbReference type="Pfam" id="PF01910"/>
    </source>
</evidence>
<name>A0ABY6ZA78_9BACL</name>